<dbReference type="SUPFAM" id="SSF54427">
    <property type="entry name" value="NTF2-like"/>
    <property type="match status" value="1"/>
</dbReference>
<sequence>MSKQTDVKSKDFFVKMVEDHYFRNVDANNLEGVLECFREDAVFTIQTAHSVHKGTDEIKEMFINLFNNYQPKMVHKDFRHVIDEDKNCCASQFNVELIETNSDQEILLTNCNFFYLDEQGKFKEVYVYMSDGQNVLG</sequence>
<evidence type="ECO:0000259" key="1">
    <source>
        <dbReference type="Pfam" id="PF12680"/>
    </source>
</evidence>
<gene>
    <name evidence="2" type="ORF">GLW00_12500</name>
</gene>
<dbReference type="AlphaFoldDB" id="A0A845FCL3"/>
<dbReference type="Proteomes" id="UP000450457">
    <property type="component" value="Unassembled WGS sequence"/>
</dbReference>
<feature type="domain" description="SnoaL-like" evidence="1">
    <location>
        <begin position="20"/>
        <end position="124"/>
    </location>
</feature>
<dbReference type="InterPro" id="IPR037401">
    <property type="entry name" value="SnoaL-like"/>
</dbReference>
<dbReference type="Gene3D" id="3.10.450.50">
    <property type="match status" value="1"/>
</dbReference>
<protein>
    <recommendedName>
        <fullName evidence="1">SnoaL-like domain-containing protein</fullName>
    </recommendedName>
</protein>
<name>A0A845FCL3_9BACI</name>
<dbReference type="EMBL" id="WMFA01000004">
    <property type="protein sequence ID" value="MYL71680.1"/>
    <property type="molecule type" value="Genomic_DNA"/>
</dbReference>
<dbReference type="CDD" id="cd00531">
    <property type="entry name" value="NTF2_like"/>
    <property type="match status" value="1"/>
</dbReference>
<evidence type="ECO:0000313" key="2">
    <source>
        <dbReference type="EMBL" id="MYL71680.1"/>
    </source>
</evidence>
<reference evidence="2 3" key="1">
    <citation type="submission" date="2019-11" db="EMBL/GenBank/DDBJ databases">
        <title>Genome sequences of 17 halophilic strains isolated from different environments.</title>
        <authorList>
            <person name="Furrow R.E."/>
        </authorList>
    </citation>
    <scope>NUCLEOTIDE SEQUENCE [LARGE SCALE GENOMIC DNA]</scope>
    <source>
        <strain evidence="2 3">SL-4</strain>
    </source>
</reference>
<dbReference type="GeneID" id="78007825"/>
<dbReference type="RefSeq" id="WP_160914548.1">
    <property type="nucleotide sequence ID" value="NZ_WMFA01000004.1"/>
</dbReference>
<organism evidence="2 3">
    <name type="scientific">Halobacillus litoralis</name>
    <dbReference type="NCBI Taxonomy" id="45668"/>
    <lineage>
        <taxon>Bacteria</taxon>
        <taxon>Bacillati</taxon>
        <taxon>Bacillota</taxon>
        <taxon>Bacilli</taxon>
        <taxon>Bacillales</taxon>
        <taxon>Bacillaceae</taxon>
        <taxon>Halobacillus</taxon>
    </lineage>
</organism>
<dbReference type="InterPro" id="IPR032710">
    <property type="entry name" value="NTF2-like_dom_sf"/>
</dbReference>
<comment type="caution">
    <text evidence="2">The sequence shown here is derived from an EMBL/GenBank/DDBJ whole genome shotgun (WGS) entry which is preliminary data.</text>
</comment>
<accession>A0A845FCL3</accession>
<proteinExistence type="predicted"/>
<dbReference type="Pfam" id="PF12680">
    <property type="entry name" value="SnoaL_2"/>
    <property type="match status" value="1"/>
</dbReference>
<dbReference type="OrthoDB" id="129343at2"/>
<evidence type="ECO:0000313" key="3">
    <source>
        <dbReference type="Proteomes" id="UP000450457"/>
    </source>
</evidence>